<accession>A0A166S7L2</accession>
<dbReference type="EMBL" id="LFIV01000090">
    <property type="protein sequence ID" value="KZL70359.1"/>
    <property type="molecule type" value="Genomic_DNA"/>
</dbReference>
<sequence>MNFAVTIDLARLPAKLAAISSSANIIAKGRRCDYMVRNGQSIAANAACKTLRILVQFFDSKTHSISPNMLAPLYALSTLAIYFVTYPDSRISKMDLHLLQTSLESMRGIYATLRGDGLLDLLLQKLDLFLQISMPAAGRLDKQLINSASPTTTRTEDYP</sequence>
<reference evidence="1 2" key="1">
    <citation type="submission" date="2015-06" db="EMBL/GenBank/DDBJ databases">
        <title>Survival trade-offs in plant roots during colonization by closely related pathogenic and mutualistic fungi.</title>
        <authorList>
            <person name="Hacquard S."/>
            <person name="Kracher B."/>
            <person name="Hiruma K."/>
            <person name="Weinman A."/>
            <person name="Muench P."/>
            <person name="Garrido Oter R."/>
            <person name="Ver Loren van Themaat E."/>
            <person name="Dallerey J.-F."/>
            <person name="Damm U."/>
            <person name="Henrissat B."/>
            <person name="Lespinet O."/>
            <person name="Thon M."/>
            <person name="Kemen E."/>
            <person name="McHardy A.C."/>
            <person name="Schulze-Lefert P."/>
            <person name="O'Connell R.J."/>
        </authorList>
    </citation>
    <scope>NUCLEOTIDE SEQUENCE [LARGE SCALE GENOMIC DNA]</scope>
    <source>
        <strain evidence="1 2">0861</strain>
    </source>
</reference>
<comment type="caution">
    <text evidence="1">The sequence shown here is derived from an EMBL/GenBank/DDBJ whole genome shotgun (WGS) entry which is preliminary data.</text>
</comment>
<proteinExistence type="predicted"/>
<keyword evidence="2" id="KW-1185">Reference proteome</keyword>
<dbReference type="AlphaFoldDB" id="A0A166S7L2"/>
<protein>
    <submittedName>
        <fullName evidence="1">Fungal specific transcription factor domain-containing protein</fullName>
    </submittedName>
</protein>
<dbReference type="STRING" id="708197.A0A166S7L2"/>
<evidence type="ECO:0000313" key="2">
    <source>
        <dbReference type="Proteomes" id="UP000076552"/>
    </source>
</evidence>
<dbReference type="Proteomes" id="UP000076552">
    <property type="component" value="Unassembled WGS sequence"/>
</dbReference>
<gene>
    <name evidence="1" type="ORF">CT0861_09585</name>
</gene>
<name>A0A166S7L2_9PEZI</name>
<organism evidence="1 2">
    <name type="scientific">Colletotrichum tofieldiae</name>
    <dbReference type="NCBI Taxonomy" id="708197"/>
    <lineage>
        <taxon>Eukaryota</taxon>
        <taxon>Fungi</taxon>
        <taxon>Dikarya</taxon>
        <taxon>Ascomycota</taxon>
        <taxon>Pezizomycotina</taxon>
        <taxon>Sordariomycetes</taxon>
        <taxon>Hypocreomycetidae</taxon>
        <taxon>Glomerellales</taxon>
        <taxon>Glomerellaceae</taxon>
        <taxon>Colletotrichum</taxon>
        <taxon>Colletotrichum spaethianum species complex</taxon>
    </lineage>
</organism>
<evidence type="ECO:0000313" key="1">
    <source>
        <dbReference type="EMBL" id="KZL70359.1"/>
    </source>
</evidence>